<reference evidence="2 3" key="1">
    <citation type="submission" date="2019-12" db="EMBL/GenBank/DDBJ databases">
        <title>Genomic-based taxomic classification of the family Erythrobacteraceae.</title>
        <authorList>
            <person name="Xu L."/>
        </authorList>
    </citation>
    <scope>NUCLEOTIDE SEQUENCE [LARGE SCALE GENOMIC DNA]</scope>
    <source>
        <strain evidence="2 3">MCCC 1A09965</strain>
    </source>
</reference>
<dbReference type="Proteomes" id="UP000445582">
    <property type="component" value="Unassembled WGS sequence"/>
</dbReference>
<name>A0A844YF08_9SPHN</name>
<dbReference type="AlphaFoldDB" id="A0A844YF08"/>
<keyword evidence="1" id="KW-0472">Membrane</keyword>
<evidence type="ECO:0000313" key="2">
    <source>
        <dbReference type="EMBL" id="MXO61648.1"/>
    </source>
</evidence>
<organism evidence="2 3">
    <name type="scientific">Qipengyuania oceanensis</name>
    <dbReference type="NCBI Taxonomy" id="1463597"/>
    <lineage>
        <taxon>Bacteria</taxon>
        <taxon>Pseudomonadati</taxon>
        <taxon>Pseudomonadota</taxon>
        <taxon>Alphaproteobacteria</taxon>
        <taxon>Sphingomonadales</taxon>
        <taxon>Erythrobacteraceae</taxon>
        <taxon>Qipengyuania</taxon>
    </lineage>
</organism>
<evidence type="ECO:0000313" key="3">
    <source>
        <dbReference type="Proteomes" id="UP000445582"/>
    </source>
</evidence>
<accession>A0A844YF08</accession>
<protein>
    <submittedName>
        <fullName evidence="2">Uncharacterized protein</fullName>
    </submittedName>
</protein>
<keyword evidence="1" id="KW-0812">Transmembrane</keyword>
<dbReference type="OrthoDB" id="7408924at2"/>
<feature type="transmembrane region" description="Helical" evidence="1">
    <location>
        <begin position="22"/>
        <end position="43"/>
    </location>
</feature>
<comment type="caution">
    <text evidence="2">The sequence shown here is derived from an EMBL/GenBank/DDBJ whole genome shotgun (WGS) entry which is preliminary data.</text>
</comment>
<keyword evidence="1" id="KW-1133">Transmembrane helix</keyword>
<feature type="transmembrane region" description="Helical" evidence="1">
    <location>
        <begin position="121"/>
        <end position="137"/>
    </location>
</feature>
<evidence type="ECO:0000256" key="1">
    <source>
        <dbReference type="SAM" id="Phobius"/>
    </source>
</evidence>
<feature type="transmembrane region" description="Helical" evidence="1">
    <location>
        <begin position="55"/>
        <end position="76"/>
    </location>
</feature>
<keyword evidence="3" id="KW-1185">Reference proteome</keyword>
<dbReference type="EMBL" id="WTYN01000001">
    <property type="protein sequence ID" value="MXO61648.1"/>
    <property type="molecule type" value="Genomic_DNA"/>
</dbReference>
<proteinExistence type="predicted"/>
<gene>
    <name evidence="2" type="ORF">GRI48_01360</name>
</gene>
<sequence length="142" mass="15971">MTANEDFPVSGEERFRKRRKSFFTYVGVAMVVALGAGIASGALAANVSLGNAPVWLFFAVWAIMLVAFVWFTRDYFRRVDELDLMDNLWASLAALYTYAVVYGSWYLFASLDIAPPINADVIFWTTMGAMLVAYGIRKLGWR</sequence>
<dbReference type="RefSeq" id="WP_160670309.1">
    <property type="nucleotide sequence ID" value="NZ_WTYN01000001.1"/>
</dbReference>
<feature type="transmembrane region" description="Helical" evidence="1">
    <location>
        <begin position="88"/>
        <end position="109"/>
    </location>
</feature>